<dbReference type="InterPro" id="IPR017853">
    <property type="entry name" value="GH"/>
</dbReference>
<reference evidence="6" key="1">
    <citation type="journal article" date="2020" name="Stud. Mycol.">
        <title>101 Dothideomycetes genomes: a test case for predicting lifestyles and emergence of pathogens.</title>
        <authorList>
            <person name="Haridas S."/>
            <person name="Albert R."/>
            <person name="Binder M."/>
            <person name="Bloem J."/>
            <person name="Labutti K."/>
            <person name="Salamov A."/>
            <person name="Andreopoulos B."/>
            <person name="Baker S."/>
            <person name="Barry K."/>
            <person name="Bills G."/>
            <person name="Bluhm B."/>
            <person name="Cannon C."/>
            <person name="Castanera R."/>
            <person name="Culley D."/>
            <person name="Daum C."/>
            <person name="Ezra D."/>
            <person name="Gonzalez J."/>
            <person name="Henrissat B."/>
            <person name="Kuo A."/>
            <person name="Liang C."/>
            <person name="Lipzen A."/>
            <person name="Lutzoni F."/>
            <person name="Magnuson J."/>
            <person name="Mondo S."/>
            <person name="Nolan M."/>
            <person name="Ohm R."/>
            <person name="Pangilinan J."/>
            <person name="Park H.-J."/>
            <person name="Ramirez L."/>
            <person name="Alfaro M."/>
            <person name="Sun H."/>
            <person name="Tritt A."/>
            <person name="Yoshinaga Y."/>
            <person name="Zwiers L.-H."/>
            <person name="Turgeon B."/>
            <person name="Goodwin S."/>
            <person name="Spatafora J."/>
            <person name="Crous P."/>
            <person name="Grigoriev I."/>
        </authorList>
    </citation>
    <scope>NUCLEOTIDE SEQUENCE</scope>
    <source>
        <strain evidence="6">CBS 279.74</strain>
    </source>
</reference>
<gene>
    <name evidence="6" type="ORF">K504DRAFT_496290</name>
</gene>
<evidence type="ECO:0000313" key="7">
    <source>
        <dbReference type="Proteomes" id="UP000799428"/>
    </source>
</evidence>
<dbReference type="GO" id="GO:0006032">
    <property type="term" value="P:chitin catabolic process"/>
    <property type="evidence" value="ECO:0007669"/>
    <property type="project" value="TreeGrafter"/>
</dbReference>
<feature type="region of interest" description="Disordered" evidence="4">
    <location>
        <begin position="15"/>
        <end position="49"/>
    </location>
</feature>
<accession>A0A6G1KNE5</accession>
<dbReference type="OrthoDB" id="73875at2759"/>
<comment type="similarity">
    <text evidence="1">Belongs to the glycosyl hydrolase 18 family. Chitinase class V subfamily.</text>
</comment>
<dbReference type="SUPFAM" id="SSF57016">
    <property type="entry name" value="Plant lectins/antimicrobial peptides"/>
    <property type="match status" value="1"/>
</dbReference>
<dbReference type="EC" id="3.2.1.14" evidence="2"/>
<dbReference type="InterPro" id="IPR001223">
    <property type="entry name" value="Glyco_hydro18_cat"/>
</dbReference>
<proteinExistence type="inferred from homology"/>
<dbReference type="InterPro" id="IPR036861">
    <property type="entry name" value="Endochitinase-like_sf"/>
</dbReference>
<dbReference type="EMBL" id="MU005764">
    <property type="protein sequence ID" value="KAF2714359.1"/>
    <property type="molecule type" value="Genomic_DNA"/>
</dbReference>
<dbReference type="InterPro" id="IPR011583">
    <property type="entry name" value="Chitinase_II/V-like_cat"/>
</dbReference>
<evidence type="ECO:0000313" key="6">
    <source>
        <dbReference type="EMBL" id="KAF2714359.1"/>
    </source>
</evidence>
<dbReference type="GO" id="GO:0005576">
    <property type="term" value="C:extracellular region"/>
    <property type="evidence" value="ECO:0007669"/>
    <property type="project" value="TreeGrafter"/>
</dbReference>
<dbReference type="GO" id="GO:0008061">
    <property type="term" value="F:chitin binding"/>
    <property type="evidence" value="ECO:0007669"/>
    <property type="project" value="UniProtKB-KW"/>
</dbReference>
<dbReference type="Gene3D" id="3.20.20.80">
    <property type="entry name" value="Glycosidases"/>
    <property type="match status" value="2"/>
</dbReference>
<dbReference type="CDD" id="cd00035">
    <property type="entry name" value="ChtBD1"/>
    <property type="match status" value="1"/>
</dbReference>
<evidence type="ECO:0000256" key="2">
    <source>
        <dbReference type="ARBA" id="ARBA00012729"/>
    </source>
</evidence>
<evidence type="ECO:0000256" key="4">
    <source>
        <dbReference type="SAM" id="MobiDB-lite"/>
    </source>
</evidence>
<dbReference type="PANTHER" id="PTHR11177">
    <property type="entry name" value="CHITINASE"/>
    <property type="match status" value="1"/>
</dbReference>
<evidence type="ECO:0000256" key="3">
    <source>
        <dbReference type="ARBA" id="ARBA00022669"/>
    </source>
</evidence>
<dbReference type="AlphaFoldDB" id="A0A6G1KNE5"/>
<protein>
    <recommendedName>
        <fullName evidence="2">chitinase</fullName>
        <ecNumber evidence="2">3.2.1.14</ecNumber>
    </recommendedName>
</protein>
<dbReference type="Proteomes" id="UP000799428">
    <property type="component" value="Unassembled WGS sequence"/>
</dbReference>
<dbReference type="InterPro" id="IPR029070">
    <property type="entry name" value="Chitinase_insertion_sf"/>
</dbReference>
<feature type="domain" description="GH18" evidence="5">
    <location>
        <begin position="25"/>
        <end position="437"/>
    </location>
</feature>
<sequence length="440" mass="46645">MLASSSTQTSQYALSISTSTSTSTSTTSSPFPVTKAHCSPRWHPTRPIKPEDRAGIDHVVLAFATANATASYSPVVPISTIRNEFPNAKVMIAIGGWGDTAGFTEATRTDSGIAKFASDVKTMLVNTGADGIDIDWEYPGGNGADYKQNPNSAKVHEIAGFPKLLTAVRAAIGLDKLLSIAVPGKKGDMIAFTPETSPKIWAAVDFINIMSYDLMNRRDTVTAHHSSVLGATSSIEAYLALGAPADKINLGFAFYAKYFTVSGPCASPLACPIVEAEDPSTGADTLTSGAWTFEPGHMVPVDAAKVKVSYDGKCGPETMTKCAWGCCSQYGNCGTSAQHCSGACQHAFGTGCIDTDVAGSWQVALSKGITDNVEGGQYFYDAPNGLFWTWDTPALIARKFRDVVAVYGIGGVMAWSLGEDGFDWSHVHRMAKELESRGQL</sequence>
<keyword evidence="3" id="KW-0147">Chitin-binding</keyword>
<dbReference type="Pfam" id="PF00704">
    <property type="entry name" value="Glyco_hydro_18"/>
    <property type="match status" value="1"/>
</dbReference>
<dbReference type="Gene3D" id="3.10.50.10">
    <property type="match status" value="1"/>
</dbReference>
<dbReference type="PROSITE" id="PS51910">
    <property type="entry name" value="GH18_2"/>
    <property type="match status" value="1"/>
</dbReference>
<dbReference type="SUPFAM" id="SSF51445">
    <property type="entry name" value="(Trans)glycosidases"/>
    <property type="match status" value="1"/>
</dbReference>
<feature type="compositionally biased region" description="Low complexity" evidence="4">
    <location>
        <begin position="17"/>
        <end position="29"/>
    </location>
</feature>
<dbReference type="InterPro" id="IPR050314">
    <property type="entry name" value="Glycosyl_Hydrlase_18"/>
</dbReference>
<evidence type="ECO:0000259" key="5">
    <source>
        <dbReference type="PROSITE" id="PS51910"/>
    </source>
</evidence>
<evidence type="ECO:0000256" key="1">
    <source>
        <dbReference type="ARBA" id="ARBA00008682"/>
    </source>
</evidence>
<dbReference type="PANTHER" id="PTHR11177:SF337">
    <property type="entry name" value="CHITINASE"/>
    <property type="match status" value="1"/>
</dbReference>
<dbReference type="SMART" id="SM00636">
    <property type="entry name" value="Glyco_18"/>
    <property type="match status" value="1"/>
</dbReference>
<dbReference type="GO" id="GO:0008843">
    <property type="term" value="F:endochitinase activity"/>
    <property type="evidence" value="ECO:0007669"/>
    <property type="project" value="UniProtKB-EC"/>
</dbReference>
<name>A0A6G1KNE5_9PLEO</name>
<keyword evidence="7" id="KW-1185">Reference proteome</keyword>
<dbReference type="GO" id="GO:0005975">
    <property type="term" value="P:carbohydrate metabolic process"/>
    <property type="evidence" value="ECO:0007669"/>
    <property type="project" value="InterPro"/>
</dbReference>
<organism evidence="6 7">
    <name type="scientific">Pleomassaria siparia CBS 279.74</name>
    <dbReference type="NCBI Taxonomy" id="1314801"/>
    <lineage>
        <taxon>Eukaryota</taxon>
        <taxon>Fungi</taxon>
        <taxon>Dikarya</taxon>
        <taxon>Ascomycota</taxon>
        <taxon>Pezizomycotina</taxon>
        <taxon>Dothideomycetes</taxon>
        <taxon>Pleosporomycetidae</taxon>
        <taxon>Pleosporales</taxon>
        <taxon>Pleomassariaceae</taxon>
        <taxon>Pleomassaria</taxon>
    </lineage>
</organism>